<feature type="region of interest" description="Disordered" evidence="1">
    <location>
        <begin position="1"/>
        <end position="34"/>
    </location>
</feature>
<protein>
    <submittedName>
        <fullName evidence="2">Uncharacterized protein</fullName>
    </submittedName>
</protein>
<sequence length="88" mass="9550">MPSSSTHTVRNGCDNNTKPHADTNGRSSSHSYRIDRFLADPEQRCPTEFGKIQSPAEAEAAAKARMMARLRAFEAQFGSSGKPPGNNV</sequence>
<dbReference type="Proteomes" id="UP000007115">
    <property type="component" value="Unassembled WGS sequence"/>
</dbReference>
<dbReference type="HOGENOM" id="CLU_187840_0_0_1"/>
<evidence type="ECO:0000313" key="2">
    <source>
        <dbReference type="EMBL" id="EHK16072.1"/>
    </source>
</evidence>
<dbReference type="eggNOG" id="ENOG502RA3K">
    <property type="taxonomic scope" value="Eukaryota"/>
</dbReference>
<comment type="caution">
    <text evidence="2">The sequence shown here is derived from an EMBL/GenBank/DDBJ whole genome shotgun (WGS) entry which is preliminary data.</text>
</comment>
<dbReference type="InParanoid" id="G9NB64"/>
<dbReference type="AlphaFoldDB" id="G9NB64"/>
<name>G9NB64_HYPVG</name>
<evidence type="ECO:0000256" key="1">
    <source>
        <dbReference type="SAM" id="MobiDB-lite"/>
    </source>
</evidence>
<dbReference type="OMA" id="KPHADTN"/>
<dbReference type="RefSeq" id="XP_013950273.1">
    <property type="nucleotide sequence ID" value="XM_014094798.1"/>
</dbReference>
<accession>G9NB64</accession>
<gene>
    <name evidence="2" type="ORF">TRIVIDRAFT_228004</name>
</gene>
<proteinExistence type="predicted"/>
<dbReference type="GeneID" id="25792129"/>
<reference evidence="2 3" key="1">
    <citation type="journal article" date="2011" name="Genome Biol.">
        <title>Comparative genome sequence analysis underscores mycoparasitism as the ancestral life style of Trichoderma.</title>
        <authorList>
            <person name="Kubicek C.P."/>
            <person name="Herrera-Estrella A."/>
            <person name="Seidl-Seiboth V."/>
            <person name="Martinez D.A."/>
            <person name="Druzhinina I.S."/>
            <person name="Thon M."/>
            <person name="Zeilinger S."/>
            <person name="Casas-Flores S."/>
            <person name="Horwitz B.A."/>
            <person name="Mukherjee P.K."/>
            <person name="Mukherjee M."/>
            <person name="Kredics L."/>
            <person name="Alcaraz L.D."/>
            <person name="Aerts A."/>
            <person name="Antal Z."/>
            <person name="Atanasova L."/>
            <person name="Cervantes-Badillo M.G."/>
            <person name="Challacombe J."/>
            <person name="Chertkov O."/>
            <person name="McCluskey K."/>
            <person name="Coulpier F."/>
            <person name="Deshpande N."/>
            <person name="von Doehren H."/>
            <person name="Ebbole D.J."/>
            <person name="Esquivel-Naranjo E.U."/>
            <person name="Fekete E."/>
            <person name="Flipphi M."/>
            <person name="Glaser F."/>
            <person name="Gomez-Rodriguez E.Y."/>
            <person name="Gruber S."/>
            <person name="Han C."/>
            <person name="Henrissat B."/>
            <person name="Hermosa R."/>
            <person name="Hernandez-Onate M."/>
            <person name="Karaffa L."/>
            <person name="Kosti I."/>
            <person name="Le Crom S."/>
            <person name="Lindquist E."/>
            <person name="Lucas S."/>
            <person name="Luebeck M."/>
            <person name="Luebeck P.S."/>
            <person name="Margeot A."/>
            <person name="Metz B."/>
            <person name="Misra M."/>
            <person name="Nevalainen H."/>
            <person name="Omann M."/>
            <person name="Packer N."/>
            <person name="Perrone G."/>
            <person name="Uresti-Rivera E.E."/>
            <person name="Salamov A."/>
            <person name="Schmoll M."/>
            <person name="Seiboth B."/>
            <person name="Shapiro H."/>
            <person name="Sukno S."/>
            <person name="Tamayo-Ramos J.A."/>
            <person name="Tisch D."/>
            <person name="Wiest A."/>
            <person name="Wilkinson H.H."/>
            <person name="Zhang M."/>
            <person name="Coutinho P.M."/>
            <person name="Kenerley C.M."/>
            <person name="Monte E."/>
            <person name="Baker S.E."/>
            <person name="Grigoriev I.V."/>
        </authorList>
    </citation>
    <scope>NUCLEOTIDE SEQUENCE [LARGE SCALE GENOMIC DNA]</scope>
    <source>
        <strain evidence="3">Gv29-8 / FGSC 10586</strain>
    </source>
</reference>
<organism evidence="2 3">
    <name type="scientific">Hypocrea virens (strain Gv29-8 / FGSC 10586)</name>
    <name type="common">Gliocladium virens</name>
    <name type="synonym">Trichoderma virens</name>
    <dbReference type="NCBI Taxonomy" id="413071"/>
    <lineage>
        <taxon>Eukaryota</taxon>
        <taxon>Fungi</taxon>
        <taxon>Dikarya</taxon>
        <taxon>Ascomycota</taxon>
        <taxon>Pezizomycotina</taxon>
        <taxon>Sordariomycetes</taxon>
        <taxon>Hypocreomycetidae</taxon>
        <taxon>Hypocreales</taxon>
        <taxon>Hypocreaceae</taxon>
        <taxon>Trichoderma</taxon>
    </lineage>
</organism>
<dbReference type="EMBL" id="ABDF02000091">
    <property type="protein sequence ID" value="EHK16072.1"/>
    <property type="molecule type" value="Genomic_DNA"/>
</dbReference>
<dbReference type="OrthoDB" id="10293237at2759"/>
<feature type="compositionally biased region" description="Polar residues" evidence="1">
    <location>
        <begin position="1"/>
        <end position="16"/>
    </location>
</feature>
<evidence type="ECO:0000313" key="3">
    <source>
        <dbReference type="Proteomes" id="UP000007115"/>
    </source>
</evidence>
<keyword evidence="3" id="KW-1185">Reference proteome</keyword>
<dbReference type="VEuPathDB" id="FungiDB:TRIVIDRAFT_228004"/>